<dbReference type="EMBL" id="SMGG01000003">
    <property type="protein sequence ID" value="TCK62602.1"/>
    <property type="molecule type" value="Genomic_DNA"/>
</dbReference>
<evidence type="ECO:0000313" key="3">
    <source>
        <dbReference type="EMBL" id="TCK62602.1"/>
    </source>
</evidence>
<dbReference type="InterPro" id="IPR051199">
    <property type="entry name" value="LPS_LOS_Heptosyltrfase"/>
</dbReference>
<dbReference type="Proteomes" id="UP000294614">
    <property type="component" value="Unassembled WGS sequence"/>
</dbReference>
<dbReference type="GO" id="GO:0008713">
    <property type="term" value="F:ADP-heptose-lipopolysaccharide heptosyltransferase activity"/>
    <property type="evidence" value="ECO:0007669"/>
    <property type="project" value="TreeGrafter"/>
</dbReference>
<dbReference type="PANTHER" id="PTHR30160">
    <property type="entry name" value="TETRAACYLDISACCHARIDE 4'-KINASE-RELATED"/>
    <property type="match status" value="1"/>
</dbReference>
<evidence type="ECO:0000313" key="4">
    <source>
        <dbReference type="Proteomes" id="UP000294614"/>
    </source>
</evidence>
<evidence type="ECO:0000256" key="1">
    <source>
        <dbReference type="ARBA" id="ARBA00022676"/>
    </source>
</evidence>
<keyword evidence="4" id="KW-1185">Reference proteome</keyword>
<dbReference type="CDD" id="cd03789">
    <property type="entry name" value="GT9_LPS_heptosyltransferase"/>
    <property type="match status" value="1"/>
</dbReference>
<protein>
    <submittedName>
        <fullName evidence="3">Heptosyltransferase-2/heptosyltransferase-3</fullName>
    </submittedName>
</protein>
<keyword evidence="2 3" id="KW-0808">Transferase</keyword>
<dbReference type="OrthoDB" id="9760688at2"/>
<proteinExistence type="predicted"/>
<dbReference type="InterPro" id="IPR002201">
    <property type="entry name" value="Glyco_trans_9"/>
</dbReference>
<dbReference type="Pfam" id="PF01075">
    <property type="entry name" value="Glyco_transf_9"/>
    <property type="match status" value="1"/>
</dbReference>
<gene>
    <name evidence="3" type="ORF">C8D98_1131</name>
</gene>
<organism evidence="3 4">
    <name type="scientific">Seleniivibrio woodruffii</name>
    <dbReference type="NCBI Taxonomy" id="1078050"/>
    <lineage>
        <taxon>Bacteria</taxon>
        <taxon>Pseudomonadati</taxon>
        <taxon>Deferribacterota</taxon>
        <taxon>Deferribacteres</taxon>
        <taxon>Deferribacterales</taxon>
        <taxon>Geovibrionaceae</taxon>
        <taxon>Seleniivibrio</taxon>
    </lineage>
</organism>
<dbReference type="SUPFAM" id="SSF53756">
    <property type="entry name" value="UDP-Glycosyltransferase/glycogen phosphorylase"/>
    <property type="match status" value="1"/>
</dbReference>
<dbReference type="Gene3D" id="3.40.50.2000">
    <property type="entry name" value="Glycogen Phosphorylase B"/>
    <property type="match status" value="2"/>
</dbReference>
<dbReference type="GO" id="GO:0005829">
    <property type="term" value="C:cytosol"/>
    <property type="evidence" value="ECO:0007669"/>
    <property type="project" value="TreeGrafter"/>
</dbReference>
<name>A0A4R1KDF6_9BACT</name>
<comment type="caution">
    <text evidence="3">The sequence shown here is derived from an EMBL/GenBank/DDBJ whole genome shotgun (WGS) entry which is preliminary data.</text>
</comment>
<reference evidence="3 4" key="1">
    <citation type="submission" date="2019-03" db="EMBL/GenBank/DDBJ databases">
        <title>Genomic Encyclopedia of Type Strains, Phase IV (KMG-IV): sequencing the most valuable type-strain genomes for metagenomic binning, comparative biology and taxonomic classification.</title>
        <authorList>
            <person name="Goeker M."/>
        </authorList>
    </citation>
    <scope>NUCLEOTIDE SEQUENCE [LARGE SCALE GENOMIC DNA]</scope>
    <source>
        <strain evidence="3 4">DSM 24984</strain>
    </source>
</reference>
<accession>A0A4R1KDF6</accession>
<dbReference type="GO" id="GO:0009244">
    <property type="term" value="P:lipopolysaccharide core region biosynthetic process"/>
    <property type="evidence" value="ECO:0007669"/>
    <property type="project" value="TreeGrafter"/>
</dbReference>
<evidence type="ECO:0000256" key="2">
    <source>
        <dbReference type="ARBA" id="ARBA00022679"/>
    </source>
</evidence>
<dbReference type="RefSeq" id="WP_132872786.1">
    <property type="nucleotide sequence ID" value="NZ_SMGG01000003.1"/>
</dbReference>
<sequence>MKFLLIQLYQTGDVILTTHIPRELKKYYPDAEIDFLVFKANKPVLENNPNIRNILTTERKGGIGEMVRIIKEVRRNRYDAVLDFHNNPRTAYITFLSGAKYKVCYGNSSRRIFYNTPCQNLDGCPGEIKLSLTQPFIKDFDLKKLNAKPEVFTSAQAEKKAGEVLASFGITPSDFLVTISPTHKRDTRRWKFEHFMDTAKHLVREHGAKVLLTYGPGEKEYITDRLTELPENIFLIPQLNLSEFAAVIGRAKLHIGNDSAPHHLATAQNVPTFIVIGSTSPHWVFPSPDHTYANAGLECQPCLKSTCRISPDIPCMTDFGFEHIKEKLERFIKEQKSRL</sequence>
<keyword evidence="1" id="KW-0328">Glycosyltransferase</keyword>
<dbReference type="AlphaFoldDB" id="A0A4R1KDF6"/>